<evidence type="ECO:0000313" key="2">
    <source>
        <dbReference type="Proteomes" id="UP000320762"/>
    </source>
</evidence>
<dbReference type="EMBL" id="VDMD01000027">
    <property type="protein sequence ID" value="TRM59655.1"/>
    <property type="molecule type" value="Genomic_DNA"/>
</dbReference>
<reference evidence="1 2" key="1">
    <citation type="journal article" date="2019" name="New Phytol.">
        <title>Comparative genomics reveals unique wood-decay strategies and fruiting body development in the Schizophyllaceae.</title>
        <authorList>
            <person name="Almasi E."/>
            <person name="Sahu N."/>
            <person name="Krizsan K."/>
            <person name="Balint B."/>
            <person name="Kovacs G.M."/>
            <person name="Kiss B."/>
            <person name="Cseklye J."/>
            <person name="Drula E."/>
            <person name="Henrissat B."/>
            <person name="Nagy I."/>
            <person name="Chovatia M."/>
            <person name="Adam C."/>
            <person name="LaButti K."/>
            <person name="Lipzen A."/>
            <person name="Riley R."/>
            <person name="Grigoriev I.V."/>
            <person name="Nagy L.G."/>
        </authorList>
    </citation>
    <scope>NUCLEOTIDE SEQUENCE [LARGE SCALE GENOMIC DNA]</scope>
    <source>
        <strain evidence="1 2">NL-1724</strain>
    </source>
</reference>
<proteinExistence type="predicted"/>
<evidence type="ECO:0000313" key="1">
    <source>
        <dbReference type="EMBL" id="TRM59655.1"/>
    </source>
</evidence>
<comment type="caution">
    <text evidence="1">The sequence shown here is derived from an EMBL/GenBank/DDBJ whole genome shotgun (WGS) entry which is preliminary data.</text>
</comment>
<dbReference type="Proteomes" id="UP000320762">
    <property type="component" value="Unassembled WGS sequence"/>
</dbReference>
<accession>A0A550C4C8</accession>
<protein>
    <recommendedName>
        <fullName evidence="3">F-box domain-containing protein</fullName>
    </recommendedName>
</protein>
<name>A0A550C4C8_9AGAR</name>
<sequence length="246" mass="27707">MTDRSVPADRHRFQNMWHLRVLGDIDICFLRAVLQMGWVDRLQWLDIGIVHKAESALDVIRLIASTAGPGVLRRLDVSVEGSPDDIQMDCIEPLLGFCELRELYLRPAFDYAGFPALTVADVCRIACAWSSLEHLVLDIRCPASSLLVFAKGCPMLVSLAVGIFVDEELGRMSADIGLPQSRSLESLTMSGYFDYREVVLCAFAKRVFPQASQTIVRLEEVERIGEDIDYSDRFDEEDISMEVDEE</sequence>
<gene>
    <name evidence="1" type="ORF">BD626DRAFT_152009</name>
</gene>
<evidence type="ECO:0008006" key="3">
    <source>
        <dbReference type="Google" id="ProtNLM"/>
    </source>
</evidence>
<dbReference type="AlphaFoldDB" id="A0A550C4C8"/>
<keyword evidence="2" id="KW-1185">Reference proteome</keyword>
<organism evidence="1 2">
    <name type="scientific">Schizophyllum amplum</name>
    <dbReference type="NCBI Taxonomy" id="97359"/>
    <lineage>
        <taxon>Eukaryota</taxon>
        <taxon>Fungi</taxon>
        <taxon>Dikarya</taxon>
        <taxon>Basidiomycota</taxon>
        <taxon>Agaricomycotina</taxon>
        <taxon>Agaricomycetes</taxon>
        <taxon>Agaricomycetidae</taxon>
        <taxon>Agaricales</taxon>
        <taxon>Schizophyllaceae</taxon>
        <taxon>Schizophyllum</taxon>
    </lineage>
</organism>